<dbReference type="EMBL" id="FPAA01000009">
    <property type="protein sequence ID" value="SFS84422.1"/>
    <property type="molecule type" value="Genomic_DNA"/>
</dbReference>
<evidence type="ECO:0000256" key="7">
    <source>
        <dbReference type="SAM" id="MobiDB-lite"/>
    </source>
</evidence>
<keyword evidence="5" id="KW-0694">RNA-binding</keyword>
<dbReference type="InterPro" id="IPR001196">
    <property type="entry name" value="Ribosomal_uL15_CS"/>
</dbReference>
<dbReference type="PROSITE" id="PS00475">
    <property type="entry name" value="RIBOSOMAL_L15"/>
    <property type="match status" value="1"/>
</dbReference>
<evidence type="ECO:0000313" key="10">
    <source>
        <dbReference type="Proteomes" id="UP000198660"/>
    </source>
</evidence>
<reference evidence="10" key="1">
    <citation type="submission" date="2016-10" db="EMBL/GenBank/DDBJ databases">
        <authorList>
            <person name="Varghese N."/>
            <person name="Submissions S."/>
        </authorList>
    </citation>
    <scope>NUCLEOTIDE SEQUENCE [LARGE SCALE GENOMIC DNA]</scope>
    <source>
        <strain evidence="10">DSM 45789</strain>
    </source>
</reference>
<dbReference type="HAMAP" id="MF_01341">
    <property type="entry name" value="Ribosomal_uL15"/>
    <property type="match status" value="1"/>
</dbReference>
<feature type="region of interest" description="Disordered" evidence="7">
    <location>
        <begin position="1"/>
        <end position="61"/>
    </location>
</feature>
<evidence type="ECO:0000313" key="9">
    <source>
        <dbReference type="EMBL" id="SFS84422.1"/>
    </source>
</evidence>
<dbReference type="InterPro" id="IPR005749">
    <property type="entry name" value="Ribosomal_uL15_bac-type"/>
</dbReference>
<dbReference type="InterPro" id="IPR021131">
    <property type="entry name" value="Ribosomal_uL15/eL18"/>
</dbReference>
<dbReference type="Proteomes" id="UP000198660">
    <property type="component" value="Unassembled WGS sequence"/>
</dbReference>
<dbReference type="SUPFAM" id="SSF52080">
    <property type="entry name" value="Ribosomal proteins L15p and L18e"/>
    <property type="match status" value="1"/>
</dbReference>
<dbReference type="OrthoDB" id="9810293at2"/>
<keyword evidence="10" id="KW-1185">Reference proteome</keyword>
<dbReference type="PANTHER" id="PTHR12934">
    <property type="entry name" value="50S RIBOSOMAL PROTEIN L15"/>
    <property type="match status" value="1"/>
</dbReference>
<evidence type="ECO:0000259" key="8">
    <source>
        <dbReference type="Pfam" id="PF00828"/>
    </source>
</evidence>
<evidence type="ECO:0000256" key="6">
    <source>
        <dbReference type="RuleBase" id="RU003888"/>
    </source>
</evidence>
<name>A0A1I6T5B3_9BACL</name>
<dbReference type="InterPro" id="IPR030878">
    <property type="entry name" value="Ribosomal_uL15"/>
</dbReference>
<evidence type="ECO:0000256" key="3">
    <source>
        <dbReference type="ARBA" id="ARBA00022980"/>
    </source>
</evidence>
<comment type="function">
    <text evidence="5">Binds to the 23S rRNA.</text>
</comment>
<evidence type="ECO:0000256" key="1">
    <source>
        <dbReference type="ARBA" id="ARBA00007320"/>
    </source>
</evidence>
<evidence type="ECO:0000256" key="2">
    <source>
        <dbReference type="ARBA" id="ARBA00022730"/>
    </source>
</evidence>
<dbReference type="NCBIfam" id="TIGR01071">
    <property type="entry name" value="rplO_bact"/>
    <property type="match status" value="1"/>
</dbReference>
<organism evidence="9 10">
    <name type="scientific">Marininema halotolerans</name>
    <dbReference type="NCBI Taxonomy" id="1155944"/>
    <lineage>
        <taxon>Bacteria</taxon>
        <taxon>Bacillati</taxon>
        <taxon>Bacillota</taxon>
        <taxon>Bacilli</taxon>
        <taxon>Bacillales</taxon>
        <taxon>Thermoactinomycetaceae</taxon>
        <taxon>Marininema</taxon>
    </lineage>
</organism>
<dbReference type="RefSeq" id="WP_091837780.1">
    <property type="nucleotide sequence ID" value="NZ_FPAA01000009.1"/>
</dbReference>
<dbReference type="GO" id="GO:0019843">
    <property type="term" value="F:rRNA binding"/>
    <property type="evidence" value="ECO:0007669"/>
    <property type="project" value="UniProtKB-UniRule"/>
</dbReference>
<feature type="domain" description="Large ribosomal subunit protein uL15/eL18" evidence="8">
    <location>
        <begin position="76"/>
        <end position="142"/>
    </location>
</feature>
<comment type="similarity">
    <text evidence="1 5 6">Belongs to the universal ribosomal protein uL15 family.</text>
</comment>
<gene>
    <name evidence="5" type="primary">rplO</name>
    <name evidence="9" type="ORF">SAMN05444972_10927</name>
</gene>
<dbReference type="GO" id="GO:0003735">
    <property type="term" value="F:structural constituent of ribosome"/>
    <property type="evidence" value="ECO:0007669"/>
    <property type="project" value="InterPro"/>
</dbReference>
<dbReference type="GO" id="GO:0006412">
    <property type="term" value="P:translation"/>
    <property type="evidence" value="ECO:0007669"/>
    <property type="project" value="UniProtKB-UniRule"/>
</dbReference>
<accession>A0A1I6T5B3</accession>
<evidence type="ECO:0000256" key="5">
    <source>
        <dbReference type="HAMAP-Rule" id="MF_01341"/>
    </source>
</evidence>
<dbReference type="Pfam" id="PF00828">
    <property type="entry name" value="Ribosomal_L27A"/>
    <property type="match status" value="1"/>
</dbReference>
<sequence length="146" mass="15803">MNLHELKPATGARKNRKRLGRGISAGQGKTSGKGHKGQKARSGGGVRPGFEGGQNPLYRRLPKRGFTNVNRKEYAVINLDDLNRFEEGTEVTPELLKEQGVVKNMKDGLKVLASGELKVKLTVKAHKFSQAALEQIAKAGGTSEVL</sequence>
<dbReference type="InterPro" id="IPR036227">
    <property type="entry name" value="Ribosomal_uL15/eL18_sf"/>
</dbReference>
<feature type="compositionally biased region" description="Gly residues" evidence="7">
    <location>
        <begin position="42"/>
        <end position="52"/>
    </location>
</feature>
<dbReference type="Gene3D" id="3.100.10.10">
    <property type="match status" value="1"/>
</dbReference>
<comment type="subunit">
    <text evidence="5">Part of the 50S ribosomal subunit.</text>
</comment>
<keyword evidence="3 5" id="KW-0689">Ribosomal protein</keyword>
<protein>
    <recommendedName>
        <fullName evidence="5">Large ribosomal subunit protein uL15</fullName>
    </recommendedName>
</protein>
<proteinExistence type="inferred from homology"/>
<evidence type="ECO:0000256" key="4">
    <source>
        <dbReference type="ARBA" id="ARBA00023274"/>
    </source>
</evidence>
<keyword evidence="2 5" id="KW-0699">rRNA-binding</keyword>
<dbReference type="AlphaFoldDB" id="A0A1I6T5B3"/>
<keyword evidence="4 5" id="KW-0687">Ribonucleoprotein</keyword>
<dbReference type="GO" id="GO:0022625">
    <property type="term" value="C:cytosolic large ribosomal subunit"/>
    <property type="evidence" value="ECO:0007669"/>
    <property type="project" value="TreeGrafter"/>
</dbReference>
<dbReference type="PANTHER" id="PTHR12934:SF11">
    <property type="entry name" value="LARGE RIBOSOMAL SUBUNIT PROTEIN UL15M"/>
    <property type="match status" value="1"/>
</dbReference>